<gene>
    <name evidence="1" type="ORF">TNCT_722771</name>
</gene>
<organism evidence="1 2">
    <name type="scientific">Trichonephila clavata</name>
    <name type="common">Joro spider</name>
    <name type="synonym">Nephila clavata</name>
    <dbReference type="NCBI Taxonomy" id="2740835"/>
    <lineage>
        <taxon>Eukaryota</taxon>
        <taxon>Metazoa</taxon>
        <taxon>Ecdysozoa</taxon>
        <taxon>Arthropoda</taxon>
        <taxon>Chelicerata</taxon>
        <taxon>Arachnida</taxon>
        <taxon>Araneae</taxon>
        <taxon>Araneomorphae</taxon>
        <taxon>Entelegynae</taxon>
        <taxon>Araneoidea</taxon>
        <taxon>Nephilidae</taxon>
        <taxon>Trichonephila</taxon>
    </lineage>
</organism>
<comment type="caution">
    <text evidence="1">The sequence shown here is derived from an EMBL/GenBank/DDBJ whole genome shotgun (WGS) entry which is preliminary data.</text>
</comment>
<reference evidence="1" key="1">
    <citation type="submission" date="2020-07" db="EMBL/GenBank/DDBJ databases">
        <title>Multicomponent nature underlies the extraordinary mechanical properties of spider dragline silk.</title>
        <authorList>
            <person name="Kono N."/>
            <person name="Nakamura H."/>
            <person name="Mori M."/>
            <person name="Yoshida Y."/>
            <person name="Ohtoshi R."/>
            <person name="Malay A.D."/>
            <person name="Moran D.A.P."/>
            <person name="Tomita M."/>
            <person name="Numata K."/>
            <person name="Arakawa K."/>
        </authorList>
    </citation>
    <scope>NUCLEOTIDE SEQUENCE</scope>
</reference>
<evidence type="ECO:0008006" key="3">
    <source>
        <dbReference type="Google" id="ProtNLM"/>
    </source>
</evidence>
<protein>
    <recommendedName>
        <fullName evidence="3">Mos1 transposase HTH domain-containing protein</fullName>
    </recommendedName>
</protein>
<evidence type="ECO:0000313" key="2">
    <source>
        <dbReference type="Proteomes" id="UP000887116"/>
    </source>
</evidence>
<evidence type="ECO:0000313" key="1">
    <source>
        <dbReference type="EMBL" id="GFR28901.1"/>
    </source>
</evidence>
<name>A0A8X6LZT5_TRICU</name>
<dbReference type="EMBL" id="BMAO01039095">
    <property type="protein sequence ID" value="GFR28901.1"/>
    <property type="molecule type" value="Genomic_DNA"/>
</dbReference>
<accession>A0A8X6LZT5</accession>
<keyword evidence="2" id="KW-1185">Reference proteome</keyword>
<dbReference type="Proteomes" id="UP000887116">
    <property type="component" value="Unassembled WGS sequence"/>
</dbReference>
<proteinExistence type="predicted"/>
<dbReference type="AlphaFoldDB" id="A0A8X6LZT5"/>
<sequence length="131" mass="15384">MSTFISSPTNCKMRFVSRILKAQKVAPIEIYRQLYEVHGVDVMSKLMAHRWYRDFNEVRQKVPSVMDGGLVEKVRQYILQNRYFMVTEIFAFPLCSVITIPYKNFLTTVTCLLHSQVTEFYDAAQQKLFPC</sequence>